<feature type="non-terminal residue" evidence="1">
    <location>
        <position position="1"/>
    </location>
</feature>
<name>A0A9N9JDV1_9GLOM</name>
<dbReference type="EMBL" id="CAJVPY010020763">
    <property type="protein sequence ID" value="CAG8776902.1"/>
    <property type="molecule type" value="Genomic_DNA"/>
</dbReference>
<dbReference type="Proteomes" id="UP000789405">
    <property type="component" value="Unassembled WGS sequence"/>
</dbReference>
<dbReference type="AlphaFoldDB" id="A0A9N9JDV1"/>
<comment type="caution">
    <text evidence="1">The sequence shown here is derived from an EMBL/GenBank/DDBJ whole genome shotgun (WGS) entry which is preliminary data.</text>
</comment>
<gene>
    <name evidence="1" type="ORF">DERYTH_LOCUS19238</name>
</gene>
<keyword evidence="2" id="KW-1185">Reference proteome</keyword>
<organism evidence="1 2">
    <name type="scientific">Dentiscutata erythropus</name>
    <dbReference type="NCBI Taxonomy" id="1348616"/>
    <lineage>
        <taxon>Eukaryota</taxon>
        <taxon>Fungi</taxon>
        <taxon>Fungi incertae sedis</taxon>
        <taxon>Mucoromycota</taxon>
        <taxon>Glomeromycotina</taxon>
        <taxon>Glomeromycetes</taxon>
        <taxon>Diversisporales</taxon>
        <taxon>Gigasporaceae</taxon>
        <taxon>Dentiscutata</taxon>
    </lineage>
</organism>
<sequence>MDKTSLAFNMPSNVTINNKGSKTISIRTCDYEKSCFIIVLAYIADSVVIRANKRMDERSENELLDRPNLEQ</sequence>
<evidence type="ECO:0000313" key="2">
    <source>
        <dbReference type="Proteomes" id="UP000789405"/>
    </source>
</evidence>
<accession>A0A9N9JDV1</accession>
<reference evidence="1" key="1">
    <citation type="submission" date="2021-06" db="EMBL/GenBank/DDBJ databases">
        <authorList>
            <person name="Kallberg Y."/>
            <person name="Tangrot J."/>
            <person name="Rosling A."/>
        </authorList>
    </citation>
    <scope>NUCLEOTIDE SEQUENCE</scope>
    <source>
        <strain evidence="1">MA453B</strain>
    </source>
</reference>
<protein>
    <submittedName>
        <fullName evidence="1">14952_t:CDS:1</fullName>
    </submittedName>
</protein>
<evidence type="ECO:0000313" key="1">
    <source>
        <dbReference type="EMBL" id="CAG8776902.1"/>
    </source>
</evidence>
<proteinExistence type="predicted"/>
<dbReference type="OrthoDB" id="2426885at2759"/>